<evidence type="ECO:0000256" key="5">
    <source>
        <dbReference type="ARBA" id="ARBA00023136"/>
    </source>
</evidence>
<dbReference type="GO" id="GO:0015020">
    <property type="term" value="F:glucuronosyltransferase activity"/>
    <property type="evidence" value="ECO:0007669"/>
    <property type="project" value="TreeGrafter"/>
</dbReference>
<evidence type="ECO:0000256" key="6">
    <source>
        <dbReference type="ARBA" id="ARBA00023180"/>
    </source>
</evidence>
<evidence type="ECO:0000256" key="4">
    <source>
        <dbReference type="ARBA" id="ARBA00022989"/>
    </source>
</evidence>
<name>A0A0D2MTA8_HYPSF</name>
<keyword evidence="2" id="KW-0812">Transmembrane</keyword>
<dbReference type="InterPro" id="IPR051292">
    <property type="entry name" value="Xyl/GlcA_transferase"/>
</dbReference>
<dbReference type="Proteomes" id="UP000054270">
    <property type="component" value="Unassembled WGS sequence"/>
</dbReference>
<gene>
    <name evidence="7" type="ORF">HYPSUDRAFT_35115</name>
</gene>
<dbReference type="InterPro" id="IPR029044">
    <property type="entry name" value="Nucleotide-diphossugar_trans"/>
</dbReference>
<keyword evidence="7" id="KW-0808">Transferase</keyword>
<evidence type="ECO:0000256" key="2">
    <source>
        <dbReference type="ARBA" id="ARBA00022692"/>
    </source>
</evidence>
<keyword evidence="3" id="KW-0735">Signal-anchor</keyword>
<dbReference type="EMBL" id="KN817524">
    <property type="protein sequence ID" value="KJA27273.1"/>
    <property type="molecule type" value="Genomic_DNA"/>
</dbReference>
<keyword evidence="6" id="KW-0325">Glycoprotein</keyword>
<accession>A0A0D2MTA8</accession>
<dbReference type="GO" id="GO:0042285">
    <property type="term" value="F:xylosyltransferase activity"/>
    <property type="evidence" value="ECO:0007669"/>
    <property type="project" value="TreeGrafter"/>
</dbReference>
<dbReference type="SUPFAM" id="SSF53448">
    <property type="entry name" value="Nucleotide-diphospho-sugar transferases"/>
    <property type="match status" value="1"/>
</dbReference>
<dbReference type="GO" id="GO:0035269">
    <property type="term" value="P:protein O-linked glycosylation via mannose"/>
    <property type="evidence" value="ECO:0007669"/>
    <property type="project" value="TreeGrafter"/>
</dbReference>
<keyword evidence="4" id="KW-1133">Transmembrane helix</keyword>
<dbReference type="AlphaFoldDB" id="A0A0D2MTA8"/>
<keyword evidence="8" id="KW-1185">Reference proteome</keyword>
<dbReference type="STRING" id="945553.A0A0D2MTA8"/>
<dbReference type="PANTHER" id="PTHR12270">
    <property type="entry name" value="GLYCOSYLTRANSFERASE-RELATED"/>
    <property type="match status" value="1"/>
</dbReference>
<evidence type="ECO:0000313" key="7">
    <source>
        <dbReference type="EMBL" id="KJA27273.1"/>
    </source>
</evidence>
<dbReference type="GO" id="GO:0016020">
    <property type="term" value="C:membrane"/>
    <property type="evidence" value="ECO:0007669"/>
    <property type="project" value="UniProtKB-SubCell"/>
</dbReference>
<proteinExistence type="predicted"/>
<dbReference type="OMA" id="DWEVSSC"/>
<comment type="subcellular location">
    <subcellularLocation>
        <location evidence="1">Membrane</location>
        <topology evidence="1">Single-pass type II membrane protein</topology>
    </subcellularLocation>
</comment>
<evidence type="ECO:0000256" key="3">
    <source>
        <dbReference type="ARBA" id="ARBA00022968"/>
    </source>
</evidence>
<dbReference type="Gene3D" id="3.90.550.10">
    <property type="entry name" value="Spore Coat Polysaccharide Biosynthesis Protein SpsA, Chain A"/>
    <property type="match status" value="1"/>
</dbReference>
<evidence type="ECO:0000313" key="8">
    <source>
        <dbReference type="Proteomes" id="UP000054270"/>
    </source>
</evidence>
<evidence type="ECO:0000256" key="1">
    <source>
        <dbReference type="ARBA" id="ARBA00004606"/>
    </source>
</evidence>
<dbReference type="OrthoDB" id="411524at2759"/>
<sequence length="447" mass="50568">MPPSVSPANGHRYSDVLTLVLGSNRKRKLTYIFVATCVLVLFLFAREAYSYADSLAIPHTRIYTPQEVVSDTRLPEMPSAMPPPPIQPVVFSFIMWSEDSAAEGAQLIKTILMYSSGPVDIHVICDDVAESLLRGRLSLVQRPSHHIRVWFRKPSWQAMLDRIEREGAIKTDHSAGLPGLMKLFIHEILPSNVTKSIFVDTDALFISDPTLIWDIFSTLKPSTAIVMGSHPDQQAPEWHYASKICSCVMLLNLEKLRSIRLMDSSIYREMGGVKALSPEAFVAKYGLPGGDGTGRYDNVRLGDQGYWWAIVDYHPDLFEPLSYDFEVTSCLLQTYHAGLGDELISMEEEQKHQIFVKDTPQEGITVLPKLLHFNCLHGTPRYMNWKGWSDPADELTVRWGPALSYHVGYKWIWLNKGRPNNPDQILEMFTVSNVVFADQLAERSNQL</sequence>
<reference evidence="8" key="1">
    <citation type="submission" date="2014-04" db="EMBL/GenBank/DDBJ databases">
        <title>Evolutionary Origins and Diversification of the Mycorrhizal Mutualists.</title>
        <authorList>
            <consortium name="DOE Joint Genome Institute"/>
            <consortium name="Mycorrhizal Genomics Consortium"/>
            <person name="Kohler A."/>
            <person name="Kuo A."/>
            <person name="Nagy L.G."/>
            <person name="Floudas D."/>
            <person name="Copeland A."/>
            <person name="Barry K.W."/>
            <person name="Cichocki N."/>
            <person name="Veneault-Fourrey C."/>
            <person name="LaButti K."/>
            <person name="Lindquist E.A."/>
            <person name="Lipzen A."/>
            <person name="Lundell T."/>
            <person name="Morin E."/>
            <person name="Murat C."/>
            <person name="Riley R."/>
            <person name="Ohm R."/>
            <person name="Sun H."/>
            <person name="Tunlid A."/>
            <person name="Henrissat B."/>
            <person name="Grigoriev I.V."/>
            <person name="Hibbett D.S."/>
            <person name="Martin F."/>
        </authorList>
    </citation>
    <scope>NUCLEOTIDE SEQUENCE [LARGE SCALE GENOMIC DNA]</scope>
    <source>
        <strain evidence="8">FD-334 SS-4</strain>
    </source>
</reference>
<protein>
    <submittedName>
        <fullName evidence="7">Glycosyltransferase family 8 protein</fullName>
    </submittedName>
</protein>
<keyword evidence="5" id="KW-0472">Membrane</keyword>
<dbReference type="PANTHER" id="PTHR12270:SF25">
    <property type="entry name" value="GLYCOSYLTRANSFERASE-LIKE PROTEIN LARGE"/>
    <property type="match status" value="1"/>
</dbReference>
<organism evidence="7 8">
    <name type="scientific">Hypholoma sublateritium (strain FD-334 SS-4)</name>
    <dbReference type="NCBI Taxonomy" id="945553"/>
    <lineage>
        <taxon>Eukaryota</taxon>
        <taxon>Fungi</taxon>
        <taxon>Dikarya</taxon>
        <taxon>Basidiomycota</taxon>
        <taxon>Agaricomycotina</taxon>
        <taxon>Agaricomycetes</taxon>
        <taxon>Agaricomycetidae</taxon>
        <taxon>Agaricales</taxon>
        <taxon>Agaricineae</taxon>
        <taxon>Strophariaceae</taxon>
        <taxon>Hypholoma</taxon>
    </lineage>
</organism>